<evidence type="ECO:0000256" key="1">
    <source>
        <dbReference type="SAM" id="MobiDB-lite"/>
    </source>
</evidence>
<proteinExistence type="predicted"/>
<feature type="region of interest" description="Disordered" evidence="1">
    <location>
        <begin position="1111"/>
        <end position="1137"/>
    </location>
</feature>
<feature type="transmembrane region" description="Helical" evidence="2">
    <location>
        <begin position="21"/>
        <end position="39"/>
    </location>
</feature>
<dbReference type="AlphaFoldDB" id="A0A517XUB5"/>
<dbReference type="PANTHER" id="PTHR30441">
    <property type="entry name" value="DUF748 DOMAIN-CONTAINING PROTEIN"/>
    <property type="match status" value="1"/>
</dbReference>
<dbReference type="PANTHER" id="PTHR30441:SF8">
    <property type="entry name" value="DUF748 DOMAIN-CONTAINING PROTEIN"/>
    <property type="match status" value="1"/>
</dbReference>
<sequence length="1137" mass="118795">MTPEPTPPPAAPRRRRWPRRVLGFVVLLAVGLWFVPVIVAKTPLRNRVVAAATADVRGTVSVGGMSAGWLSAVELRDVVVTDRQGRVLVSVPRVATSKTLLALLRDRSDLGELELHGPRADVFFENGSTNAEDVLAEYFKDSQPAGPRPAVRVRVEDGTLTLHDGSAAAPSLTGLHLTAAVPADRAAPIEVALTSAVGKLDVNGAVGGGGRMELKATDFPLAVLAPAFRRVEPAASIAGTLTADLRANWTDGGTARVEGTAGVRNLDLAGPWLRGDRLRLAAADLPLKVELAGSAVRVERAELTCDAGRVSAVGTFDPSESVERLFEKPGVTVEADVDLAKLAGLLPNLLRLREGTAVREGRVVGSLTSKAGADGTAWEGAVRTTALKAVRDGKAVEWPEPLAVEFRARAPAGRLPVFDKLLCKSDFVAVNARGSAEKFQAAANVYLDRLAARLGEFVDLGGLSLQGEAYTWVIATHDPAGPFKVDAGAELKQFAFRKPGVRPLSEPKLTLKASAEGTWTKNGPVRLTKASAELVADPDRLTGTLMAPVPDARSAVGSRAAVRVVGDLGRWADRARRLVDIPAHYEFGGALDATATVTLAADAVIADRVSVGIKAAHFRGAGLAIDEPYLNAAGPMTLNRKTGDVVLTPVVINSPTLRAQGARFTFEFPEKQPMVVSGSGPAEGDVNGLARTLRIQTAPDGPDSLHGQAAGPVRFRWQGDATTFGGTLDVTKFVMGPKAAPTVREPRLKLDLDAKYEQTADRLTVATGRVERPGLTAEGKGTWAKFDTTQDVDVTGTLAYDLALLTPELRAAIGGGFEAAGKGTRPFSLRGSLASKGLAGLTADGGVGWDAVKVYGFEMGRGEFTARLANGVGTVSPVSATFGGGRVSLQPTLKLTPGEVSFARGRVVEKAKLTPAVCAGAVGYALPVVANAAQAEGEVSFDLDENRVPLSDFTGATLRGRLLVHRATVSAGPVVSEIVQLIGEPAPRVVLANEMTVPIRVEAGRVHHENLTLTVNGYAIKTNGSAGFDGSLALVADVPIPGTFPGLKNNPSLKKALEGRIVKVPIGGTVSRPVVDRAGFNNAVAAVARDAAKDAVKDAGRDLLNRELERLFPGGAPGAGTPPGGRPPLLPLPVPKK</sequence>
<dbReference type="KEGG" id="uli:ETAA1_30660"/>
<gene>
    <name evidence="3" type="ORF">ETAA1_30660</name>
</gene>
<protein>
    <recommendedName>
        <fullName evidence="5">AsmA family protein</fullName>
    </recommendedName>
</protein>
<evidence type="ECO:0000313" key="4">
    <source>
        <dbReference type="Proteomes" id="UP000319576"/>
    </source>
</evidence>
<keyword evidence="2" id="KW-0472">Membrane</keyword>
<evidence type="ECO:0000313" key="3">
    <source>
        <dbReference type="EMBL" id="QDU21101.1"/>
    </source>
</evidence>
<dbReference type="RefSeq" id="WP_145239796.1">
    <property type="nucleotide sequence ID" value="NZ_CP036273.1"/>
</dbReference>
<dbReference type="GO" id="GO:0005886">
    <property type="term" value="C:plasma membrane"/>
    <property type="evidence" value="ECO:0007669"/>
    <property type="project" value="TreeGrafter"/>
</dbReference>
<accession>A0A517XUB5</accession>
<dbReference type="EMBL" id="CP036273">
    <property type="protein sequence ID" value="QDU21101.1"/>
    <property type="molecule type" value="Genomic_DNA"/>
</dbReference>
<dbReference type="Proteomes" id="UP000319576">
    <property type="component" value="Chromosome"/>
</dbReference>
<dbReference type="OrthoDB" id="244263at2"/>
<keyword evidence="4" id="KW-1185">Reference proteome</keyword>
<reference evidence="3 4" key="1">
    <citation type="submission" date="2019-02" db="EMBL/GenBank/DDBJ databases">
        <title>Deep-cultivation of Planctomycetes and their phenomic and genomic characterization uncovers novel biology.</title>
        <authorList>
            <person name="Wiegand S."/>
            <person name="Jogler M."/>
            <person name="Boedeker C."/>
            <person name="Pinto D."/>
            <person name="Vollmers J."/>
            <person name="Rivas-Marin E."/>
            <person name="Kohn T."/>
            <person name="Peeters S.H."/>
            <person name="Heuer A."/>
            <person name="Rast P."/>
            <person name="Oberbeckmann S."/>
            <person name="Bunk B."/>
            <person name="Jeske O."/>
            <person name="Meyerdierks A."/>
            <person name="Storesund J.E."/>
            <person name="Kallscheuer N."/>
            <person name="Luecker S."/>
            <person name="Lage O.M."/>
            <person name="Pohl T."/>
            <person name="Merkel B.J."/>
            <person name="Hornburger P."/>
            <person name="Mueller R.-W."/>
            <person name="Bruemmer F."/>
            <person name="Labrenz M."/>
            <person name="Spormann A.M."/>
            <person name="Op den Camp H."/>
            <person name="Overmann J."/>
            <person name="Amann R."/>
            <person name="Jetten M.S.M."/>
            <person name="Mascher T."/>
            <person name="Medema M.H."/>
            <person name="Devos D.P."/>
            <person name="Kaster A.-K."/>
            <person name="Ovreas L."/>
            <person name="Rohde M."/>
            <person name="Galperin M.Y."/>
            <person name="Jogler C."/>
        </authorList>
    </citation>
    <scope>NUCLEOTIDE SEQUENCE [LARGE SCALE GENOMIC DNA]</scope>
    <source>
        <strain evidence="3 4">ETA_A1</strain>
    </source>
</reference>
<dbReference type="InterPro" id="IPR052894">
    <property type="entry name" value="AsmA-related"/>
</dbReference>
<keyword evidence="2" id="KW-1133">Transmembrane helix</keyword>
<organism evidence="3 4">
    <name type="scientific">Urbifossiella limnaea</name>
    <dbReference type="NCBI Taxonomy" id="2528023"/>
    <lineage>
        <taxon>Bacteria</taxon>
        <taxon>Pseudomonadati</taxon>
        <taxon>Planctomycetota</taxon>
        <taxon>Planctomycetia</taxon>
        <taxon>Gemmatales</taxon>
        <taxon>Gemmataceae</taxon>
        <taxon>Urbifossiella</taxon>
    </lineage>
</organism>
<keyword evidence="2" id="KW-0812">Transmembrane</keyword>
<name>A0A517XUB5_9BACT</name>
<feature type="compositionally biased region" description="Pro residues" evidence="1">
    <location>
        <begin position="1124"/>
        <end position="1137"/>
    </location>
</feature>
<dbReference type="GO" id="GO:0090313">
    <property type="term" value="P:regulation of protein targeting to membrane"/>
    <property type="evidence" value="ECO:0007669"/>
    <property type="project" value="TreeGrafter"/>
</dbReference>
<evidence type="ECO:0008006" key="5">
    <source>
        <dbReference type="Google" id="ProtNLM"/>
    </source>
</evidence>
<evidence type="ECO:0000256" key="2">
    <source>
        <dbReference type="SAM" id="Phobius"/>
    </source>
</evidence>